<dbReference type="Pfam" id="PF07883">
    <property type="entry name" value="Cupin_2"/>
    <property type="match status" value="1"/>
</dbReference>
<dbReference type="RefSeq" id="WP_213237358.1">
    <property type="nucleotide sequence ID" value="NZ_JAHBCL010000021.1"/>
</dbReference>
<evidence type="ECO:0000313" key="3">
    <source>
        <dbReference type="Proteomes" id="UP000746471"/>
    </source>
</evidence>
<dbReference type="InterPro" id="IPR052538">
    <property type="entry name" value="Flavonoid_dioxygenase-like"/>
</dbReference>
<dbReference type="PANTHER" id="PTHR43346:SF1">
    <property type="entry name" value="QUERCETIN 2,3-DIOXYGENASE-RELATED"/>
    <property type="match status" value="1"/>
</dbReference>
<dbReference type="InterPro" id="IPR014710">
    <property type="entry name" value="RmlC-like_jellyroll"/>
</dbReference>
<sequence length="111" mass="12477">MKIINEKDTAVRAFDLYDMLDAFSERLDTSEVKMGKAVMKPGVRVPKEGMKPHVQDEFAYIIKGSLKSGIGDRETTISAGDFSFIPKNTPHWSENILDEDCELIWILVGEA</sequence>
<organism evidence="2 3">
    <name type="scientific">Fusibacter paucivorans</name>
    <dbReference type="NCBI Taxonomy" id="76009"/>
    <lineage>
        <taxon>Bacteria</taxon>
        <taxon>Bacillati</taxon>
        <taxon>Bacillota</taxon>
        <taxon>Clostridia</taxon>
        <taxon>Eubacteriales</taxon>
        <taxon>Eubacteriales Family XII. Incertae Sedis</taxon>
        <taxon>Fusibacter</taxon>
    </lineage>
</organism>
<dbReference type="InterPro" id="IPR013096">
    <property type="entry name" value="Cupin_2"/>
</dbReference>
<evidence type="ECO:0000313" key="2">
    <source>
        <dbReference type="EMBL" id="MBS7527496.1"/>
    </source>
</evidence>
<feature type="domain" description="Cupin type-2" evidence="1">
    <location>
        <begin position="46"/>
        <end position="106"/>
    </location>
</feature>
<proteinExistence type="predicted"/>
<protein>
    <submittedName>
        <fullName evidence="2">Cupin domain-containing protein</fullName>
    </submittedName>
</protein>
<accession>A0ABS5PT23</accession>
<dbReference type="CDD" id="cd02208">
    <property type="entry name" value="cupin_RmlC-like"/>
    <property type="match status" value="1"/>
</dbReference>
<dbReference type="InterPro" id="IPR011051">
    <property type="entry name" value="RmlC_Cupin_sf"/>
</dbReference>
<dbReference type="PANTHER" id="PTHR43346">
    <property type="entry name" value="LIGAND BINDING DOMAIN PROTEIN, PUTATIVE (AFU_ORTHOLOGUE AFUA_6G14370)-RELATED"/>
    <property type="match status" value="1"/>
</dbReference>
<dbReference type="Proteomes" id="UP000746471">
    <property type="component" value="Unassembled WGS sequence"/>
</dbReference>
<name>A0ABS5PT23_9FIRM</name>
<reference evidence="2 3" key="1">
    <citation type="submission" date="2021-05" db="EMBL/GenBank/DDBJ databases">
        <title>Fusibacter ferrireducens sp. nov., an anaerobic, sulfur- and Fe-reducing bacterium isolated from the mangrove sediment.</title>
        <authorList>
            <person name="Qiu D."/>
        </authorList>
    </citation>
    <scope>NUCLEOTIDE SEQUENCE [LARGE SCALE GENOMIC DNA]</scope>
    <source>
        <strain evidence="2 3">DSM 12116</strain>
    </source>
</reference>
<evidence type="ECO:0000259" key="1">
    <source>
        <dbReference type="Pfam" id="PF07883"/>
    </source>
</evidence>
<dbReference type="SUPFAM" id="SSF51182">
    <property type="entry name" value="RmlC-like cupins"/>
    <property type="match status" value="1"/>
</dbReference>
<comment type="caution">
    <text evidence="2">The sequence shown here is derived from an EMBL/GenBank/DDBJ whole genome shotgun (WGS) entry which is preliminary data.</text>
</comment>
<keyword evidence="3" id="KW-1185">Reference proteome</keyword>
<dbReference type="Gene3D" id="2.60.120.10">
    <property type="entry name" value="Jelly Rolls"/>
    <property type="match status" value="1"/>
</dbReference>
<gene>
    <name evidence="2" type="ORF">KHM83_12495</name>
</gene>
<dbReference type="EMBL" id="JAHBCL010000021">
    <property type="protein sequence ID" value="MBS7527496.1"/>
    <property type="molecule type" value="Genomic_DNA"/>
</dbReference>